<name>A0A8J9U483_9NEOP</name>
<evidence type="ECO:0000313" key="7">
    <source>
        <dbReference type="EMBL" id="CAH0713119.1"/>
    </source>
</evidence>
<keyword evidence="5 6" id="KW-0472">Membrane</keyword>
<gene>
    <name evidence="7" type="ORF">BINO364_LOCUS313</name>
</gene>
<feature type="transmembrane region" description="Helical" evidence="6">
    <location>
        <begin position="417"/>
        <end position="438"/>
    </location>
</feature>
<evidence type="ECO:0000256" key="2">
    <source>
        <dbReference type="ARBA" id="ARBA00022448"/>
    </source>
</evidence>
<evidence type="ECO:0000256" key="1">
    <source>
        <dbReference type="ARBA" id="ARBA00004141"/>
    </source>
</evidence>
<feature type="transmembrane region" description="Helical" evidence="6">
    <location>
        <begin position="286"/>
        <end position="307"/>
    </location>
</feature>
<organism evidence="7 8">
    <name type="scientific">Brenthis ino</name>
    <name type="common">lesser marbled fritillary</name>
    <dbReference type="NCBI Taxonomy" id="405034"/>
    <lineage>
        <taxon>Eukaryota</taxon>
        <taxon>Metazoa</taxon>
        <taxon>Ecdysozoa</taxon>
        <taxon>Arthropoda</taxon>
        <taxon>Hexapoda</taxon>
        <taxon>Insecta</taxon>
        <taxon>Pterygota</taxon>
        <taxon>Neoptera</taxon>
        <taxon>Endopterygota</taxon>
        <taxon>Lepidoptera</taxon>
        <taxon>Glossata</taxon>
        <taxon>Ditrysia</taxon>
        <taxon>Papilionoidea</taxon>
        <taxon>Nymphalidae</taxon>
        <taxon>Heliconiinae</taxon>
        <taxon>Argynnini</taxon>
        <taxon>Brenthis</taxon>
    </lineage>
</organism>
<sequence length="504" mass="56175">MEDVNNALKECGFGLFHIQLLCTSFVALNAGITITNSTSYILPVAECDLDMNLLQKGLLNGAPYFGMILLSIVGGFLSDTFGRKFFLIFGFGGVFIFTVLGGCSQTYSVLITAKFFEGVLFSTAFTPVITLTSEFCHNGIRDRVMLFQSSFVSVSQIVIALMSWAILPHQWKHSLFNGYIVFNTWNYYLFIMSTWSFLASFMYMFLPESPKYCITQKRYDEAREILISVYRKNTRRSADTFSYVNLWKDKSKMDKIDETSEYKTGSFSNMLTVGLHNVKPMFHKPLGLYALLFCTTNFFIMNMYNVIRLWFPQLSTIVEHYSGVDNNHSLCGMLDAYTYDLKMRGLNGTENETCVPNVSGTETYINSIVLGSTCIIPYIIGGVLVTKVGKKNMYIACGAICTCATLALNWATSKAAMVALFSSIVALSQVMMSLNQFFTVDIFPTTTRSLAVSLTMTLGRIGTLVGNVLFPILLDMGCTVPFFTLASTMAGVTLLSFVIPSIKT</sequence>
<feature type="non-terminal residue" evidence="7">
    <location>
        <position position="504"/>
    </location>
</feature>
<dbReference type="Gene3D" id="1.20.1250.20">
    <property type="entry name" value="MFS general substrate transporter like domains"/>
    <property type="match status" value="1"/>
</dbReference>
<comment type="subcellular location">
    <subcellularLocation>
        <location evidence="1">Membrane</location>
        <topology evidence="1">Multi-pass membrane protein</topology>
    </subcellularLocation>
</comment>
<dbReference type="PANTHER" id="PTHR23511">
    <property type="entry name" value="SYNAPTIC VESICLE GLYCOPROTEIN 2"/>
    <property type="match status" value="1"/>
</dbReference>
<evidence type="ECO:0008006" key="9">
    <source>
        <dbReference type="Google" id="ProtNLM"/>
    </source>
</evidence>
<dbReference type="SUPFAM" id="SSF103473">
    <property type="entry name" value="MFS general substrate transporter"/>
    <property type="match status" value="1"/>
</dbReference>
<feature type="transmembrane region" description="Helical" evidence="6">
    <location>
        <begin position="85"/>
        <end position="107"/>
    </location>
</feature>
<keyword evidence="3 6" id="KW-0812">Transmembrane</keyword>
<keyword evidence="4 6" id="KW-1133">Transmembrane helix</keyword>
<feature type="transmembrane region" description="Helical" evidence="6">
    <location>
        <begin position="450"/>
        <end position="474"/>
    </location>
</feature>
<evidence type="ECO:0000256" key="6">
    <source>
        <dbReference type="SAM" id="Phobius"/>
    </source>
</evidence>
<reference evidence="7" key="1">
    <citation type="submission" date="2021-12" db="EMBL/GenBank/DDBJ databases">
        <authorList>
            <person name="Martin H S."/>
        </authorList>
    </citation>
    <scope>NUCLEOTIDE SEQUENCE</scope>
</reference>
<evidence type="ECO:0000256" key="3">
    <source>
        <dbReference type="ARBA" id="ARBA00022692"/>
    </source>
</evidence>
<keyword evidence="8" id="KW-1185">Reference proteome</keyword>
<dbReference type="EMBL" id="OV170221">
    <property type="protein sequence ID" value="CAH0713119.1"/>
    <property type="molecule type" value="Genomic_DNA"/>
</dbReference>
<dbReference type="GO" id="GO:0016020">
    <property type="term" value="C:membrane"/>
    <property type="evidence" value="ECO:0007669"/>
    <property type="project" value="UniProtKB-SubCell"/>
</dbReference>
<feature type="transmembrane region" description="Helical" evidence="6">
    <location>
        <begin position="144"/>
        <end position="167"/>
    </location>
</feature>
<dbReference type="AlphaFoldDB" id="A0A8J9U483"/>
<feature type="transmembrane region" description="Helical" evidence="6">
    <location>
        <begin position="364"/>
        <end position="386"/>
    </location>
</feature>
<proteinExistence type="predicted"/>
<accession>A0A8J9U483</accession>
<evidence type="ECO:0000313" key="8">
    <source>
        <dbReference type="Proteomes" id="UP000838878"/>
    </source>
</evidence>
<feature type="transmembrane region" description="Helical" evidence="6">
    <location>
        <begin position="61"/>
        <end position="78"/>
    </location>
</feature>
<evidence type="ECO:0000256" key="4">
    <source>
        <dbReference type="ARBA" id="ARBA00022989"/>
    </source>
</evidence>
<dbReference type="InterPro" id="IPR011701">
    <property type="entry name" value="MFS"/>
</dbReference>
<dbReference type="InterPro" id="IPR036259">
    <property type="entry name" value="MFS_trans_sf"/>
</dbReference>
<dbReference type="GO" id="GO:0022857">
    <property type="term" value="F:transmembrane transporter activity"/>
    <property type="evidence" value="ECO:0007669"/>
    <property type="project" value="InterPro"/>
</dbReference>
<dbReference type="PANTHER" id="PTHR23511:SF36">
    <property type="entry name" value="EG:BACR7A4.13 PROTEIN-RELATED"/>
    <property type="match status" value="1"/>
</dbReference>
<feature type="transmembrane region" description="Helical" evidence="6">
    <location>
        <begin position="393"/>
        <end position="411"/>
    </location>
</feature>
<keyword evidence="2" id="KW-0813">Transport</keyword>
<feature type="transmembrane region" description="Helical" evidence="6">
    <location>
        <begin position="480"/>
        <end position="499"/>
    </location>
</feature>
<evidence type="ECO:0000256" key="5">
    <source>
        <dbReference type="ARBA" id="ARBA00023136"/>
    </source>
</evidence>
<feature type="transmembrane region" description="Helical" evidence="6">
    <location>
        <begin position="187"/>
        <end position="206"/>
    </location>
</feature>
<dbReference type="Proteomes" id="UP000838878">
    <property type="component" value="Chromosome 1"/>
</dbReference>
<feature type="transmembrane region" description="Helical" evidence="6">
    <location>
        <begin position="113"/>
        <end position="132"/>
    </location>
</feature>
<dbReference type="OrthoDB" id="6133115at2759"/>
<protein>
    <recommendedName>
        <fullName evidence="9">Major facilitator superfamily (MFS) profile domain-containing protein</fullName>
    </recommendedName>
</protein>
<dbReference type="Pfam" id="PF07690">
    <property type="entry name" value="MFS_1"/>
    <property type="match status" value="1"/>
</dbReference>